<protein>
    <submittedName>
        <fullName evidence="1">Uncharacterized protein</fullName>
    </submittedName>
</protein>
<dbReference type="AlphaFoldDB" id="A0A3R9E6V1"/>
<reference evidence="1 2" key="1">
    <citation type="submission" date="2018-12" db="EMBL/GenBank/DDBJ databases">
        <title>Amycolatopsis eburnea sp. nov. actinomycete associate with arbuscular mycorrhiza fungal spore.</title>
        <authorList>
            <person name="Lumyong S."/>
            <person name="Chaiya L."/>
        </authorList>
    </citation>
    <scope>NUCLEOTIDE SEQUENCE [LARGE SCALE GENOMIC DNA]</scope>
    <source>
        <strain evidence="1 2">GLM-1</strain>
    </source>
</reference>
<organism evidence="1 2">
    <name type="scientific">Amycolatopsis eburnea</name>
    <dbReference type="NCBI Taxonomy" id="2267691"/>
    <lineage>
        <taxon>Bacteria</taxon>
        <taxon>Bacillati</taxon>
        <taxon>Actinomycetota</taxon>
        <taxon>Actinomycetes</taxon>
        <taxon>Pseudonocardiales</taxon>
        <taxon>Pseudonocardiaceae</taxon>
        <taxon>Amycolatopsis</taxon>
    </lineage>
</organism>
<dbReference type="RefSeq" id="WP_125307276.1">
    <property type="nucleotide sequence ID" value="NZ_RSEC01000032.1"/>
</dbReference>
<dbReference type="Proteomes" id="UP000267081">
    <property type="component" value="Unassembled WGS sequence"/>
</dbReference>
<evidence type="ECO:0000313" key="2">
    <source>
        <dbReference type="Proteomes" id="UP000267081"/>
    </source>
</evidence>
<evidence type="ECO:0000313" key="1">
    <source>
        <dbReference type="EMBL" id="RSD22026.1"/>
    </source>
</evidence>
<accession>A0A3R9E6V1</accession>
<keyword evidence="2" id="KW-1185">Reference proteome</keyword>
<name>A0A3R9E6V1_9PSEU</name>
<dbReference type="EMBL" id="RSEC01000032">
    <property type="protein sequence ID" value="RSD22026.1"/>
    <property type="molecule type" value="Genomic_DNA"/>
</dbReference>
<dbReference type="OrthoDB" id="3699175at2"/>
<proteinExistence type="predicted"/>
<gene>
    <name evidence="1" type="ORF">EIY87_09435</name>
</gene>
<sequence>MRTTAARTPRSALLTAVLAAVVTLGAIGAVFALRPRPEAPSGAAEPAAAPVAPAVTCGGGPCRQLAAVAVGGTPVVLLTDSSGGSARLRVGPEPGTVFELAIAQLGVRLDQDSLRCVDGAAPACLVRGDVGDDSEDGTAAYGELLVGSGGVWRDPGKPYYADAGTLSLYDVTADGRADVIVVRHDCPGAASGTPKCEASPVLGEVYDLAGKSVGCTRRYTAPSDLRGWPDIRLTRADLRPCPTS</sequence>
<comment type="caution">
    <text evidence="1">The sequence shown here is derived from an EMBL/GenBank/DDBJ whole genome shotgun (WGS) entry which is preliminary data.</text>
</comment>